<evidence type="ECO:0000256" key="3">
    <source>
        <dbReference type="SAM" id="MobiDB-lite"/>
    </source>
</evidence>
<comment type="subcellular location">
    <subcellularLocation>
        <location evidence="1">Nucleus</location>
    </subcellularLocation>
</comment>
<keyword evidence="5" id="KW-1185">Reference proteome</keyword>
<dbReference type="GO" id="GO:0046974">
    <property type="term" value="F:histone H3K9 methyltransferase activity"/>
    <property type="evidence" value="ECO:0007669"/>
    <property type="project" value="TreeGrafter"/>
</dbReference>
<evidence type="ECO:0000313" key="5">
    <source>
        <dbReference type="Proteomes" id="UP000694415"/>
    </source>
</evidence>
<feature type="region of interest" description="Disordered" evidence="3">
    <location>
        <begin position="65"/>
        <end position="93"/>
    </location>
</feature>
<reference evidence="4" key="2">
    <citation type="submission" date="2025-09" db="UniProtKB">
        <authorList>
            <consortium name="Ensembl"/>
        </authorList>
    </citation>
    <scope>IDENTIFICATION</scope>
</reference>
<feature type="compositionally biased region" description="Polar residues" evidence="3">
    <location>
        <begin position="73"/>
        <end position="93"/>
    </location>
</feature>
<dbReference type="AlphaFoldDB" id="A0A8C6I3Y1"/>
<evidence type="ECO:0000256" key="1">
    <source>
        <dbReference type="ARBA" id="ARBA00004123"/>
    </source>
</evidence>
<proteinExistence type="predicted"/>
<evidence type="ECO:0000313" key="4">
    <source>
        <dbReference type="Ensembl" id="ENSMSIP00000031456.1"/>
    </source>
</evidence>
<dbReference type="Proteomes" id="UP000694415">
    <property type="component" value="Unplaced"/>
</dbReference>
<dbReference type="InterPro" id="IPR051516">
    <property type="entry name" value="SETDB_methyltransferase"/>
</dbReference>
<accession>A0A8C6I3Y1</accession>
<protein>
    <submittedName>
        <fullName evidence="4">Uncharacterized protein</fullName>
    </submittedName>
</protein>
<dbReference type="PANTHER" id="PTHR46024:SF3">
    <property type="entry name" value="HISTONE-LYSINE N-METHYLTRANSFERASE SETDB2"/>
    <property type="match status" value="1"/>
</dbReference>
<reference evidence="4" key="1">
    <citation type="submission" date="2025-08" db="UniProtKB">
        <authorList>
            <consortium name="Ensembl"/>
        </authorList>
    </citation>
    <scope>IDENTIFICATION</scope>
</reference>
<dbReference type="GO" id="GO:0010629">
    <property type="term" value="P:negative regulation of gene expression"/>
    <property type="evidence" value="ECO:0007669"/>
    <property type="project" value="TreeGrafter"/>
</dbReference>
<organism evidence="4 5">
    <name type="scientific">Mus spicilegus</name>
    <name type="common">Mound-building mouse</name>
    <dbReference type="NCBI Taxonomy" id="10103"/>
    <lineage>
        <taxon>Eukaryota</taxon>
        <taxon>Metazoa</taxon>
        <taxon>Chordata</taxon>
        <taxon>Craniata</taxon>
        <taxon>Vertebrata</taxon>
        <taxon>Euteleostomi</taxon>
        <taxon>Mammalia</taxon>
        <taxon>Eutheria</taxon>
        <taxon>Euarchontoglires</taxon>
        <taxon>Glires</taxon>
        <taxon>Rodentia</taxon>
        <taxon>Myomorpha</taxon>
        <taxon>Muroidea</taxon>
        <taxon>Muridae</taxon>
        <taxon>Murinae</taxon>
        <taxon>Mus</taxon>
        <taxon>Mus</taxon>
    </lineage>
</organism>
<evidence type="ECO:0000256" key="2">
    <source>
        <dbReference type="ARBA" id="ARBA00023242"/>
    </source>
</evidence>
<sequence length="139" mass="15441">MEEKNGDAKTFWMELQDDGKVDLMFEKTQNVLHSLKQKIKDGSATNGDYVQAMNLVNEATLSNTQTLEKDHTPMTQSEQENKSSAVPSASCDNSCPKGCTVPYVYVIRVSAPSVCCLLNIPKSLTPFIKFNLYLCLLVN</sequence>
<keyword evidence="2" id="KW-0539">Nucleus</keyword>
<dbReference type="GO" id="GO:0005634">
    <property type="term" value="C:nucleus"/>
    <property type="evidence" value="ECO:0007669"/>
    <property type="project" value="UniProtKB-SubCell"/>
</dbReference>
<dbReference type="GeneTree" id="ENSGT00940000158209"/>
<name>A0A8C6I3Y1_MUSSI</name>
<dbReference type="Ensembl" id="ENSMSIT00000039663.1">
    <property type="protein sequence ID" value="ENSMSIP00000031456.1"/>
    <property type="gene ID" value="ENSMSIG00000026181.1"/>
</dbReference>
<dbReference type="GO" id="GO:0070828">
    <property type="term" value="P:heterochromatin organization"/>
    <property type="evidence" value="ECO:0007669"/>
    <property type="project" value="TreeGrafter"/>
</dbReference>
<dbReference type="PANTHER" id="PTHR46024">
    <property type="entry name" value="HISTONE-LYSINE N-METHYLTRANSFERASE EGGLESS"/>
    <property type="match status" value="1"/>
</dbReference>